<dbReference type="KEGG" id="mets:DK389_16260"/>
<dbReference type="PROSITE" id="PS50850">
    <property type="entry name" value="MFS"/>
    <property type="match status" value="1"/>
</dbReference>
<dbReference type="AlphaFoldDB" id="A0A2U8W810"/>
<feature type="transmembrane region" description="Helical" evidence="9">
    <location>
        <begin position="395"/>
        <end position="414"/>
    </location>
</feature>
<dbReference type="Pfam" id="PF07690">
    <property type="entry name" value="MFS_1"/>
    <property type="match status" value="1"/>
</dbReference>
<dbReference type="OrthoDB" id="9773957at2"/>
<evidence type="ECO:0000256" key="3">
    <source>
        <dbReference type="ARBA" id="ARBA00022692"/>
    </source>
</evidence>
<evidence type="ECO:0000256" key="7">
    <source>
        <dbReference type="ARBA" id="ARBA00058119"/>
    </source>
</evidence>
<evidence type="ECO:0000256" key="9">
    <source>
        <dbReference type="SAM" id="Phobius"/>
    </source>
</evidence>
<dbReference type="CDD" id="cd17319">
    <property type="entry name" value="MFS_ExuT_GudP_like"/>
    <property type="match status" value="1"/>
</dbReference>
<gene>
    <name evidence="11" type="ORF">DK389_16260</name>
</gene>
<evidence type="ECO:0000313" key="12">
    <source>
        <dbReference type="Proteomes" id="UP000245926"/>
    </source>
</evidence>
<organism evidence="11 12">
    <name type="scientific">Methylobacterium durans</name>
    <dbReference type="NCBI Taxonomy" id="2202825"/>
    <lineage>
        <taxon>Bacteria</taxon>
        <taxon>Pseudomonadati</taxon>
        <taxon>Pseudomonadota</taxon>
        <taxon>Alphaproteobacteria</taxon>
        <taxon>Hyphomicrobiales</taxon>
        <taxon>Methylobacteriaceae</taxon>
        <taxon>Methylobacterium</taxon>
    </lineage>
</organism>
<proteinExistence type="inferred from homology"/>
<evidence type="ECO:0000256" key="6">
    <source>
        <dbReference type="ARBA" id="ARBA00038514"/>
    </source>
</evidence>
<evidence type="ECO:0000256" key="5">
    <source>
        <dbReference type="ARBA" id="ARBA00023136"/>
    </source>
</evidence>
<evidence type="ECO:0000256" key="4">
    <source>
        <dbReference type="ARBA" id="ARBA00022989"/>
    </source>
</evidence>
<evidence type="ECO:0000313" key="11">
    <source>
        <dbReference type="EMBL" id="AWN41771.1"/>
    </source>
</evidence>
<dbReference type="InterPro" id="IPR036259">
    <property type="entry name" value="MFS_trans_sf"/>
</dbReference>
<evidence type="ECO:0000256" key="1">
    <source>
        <dbReference type="ARBA" id="ARBA00004141"/>
    </source>
</evidence>
<comment type="similarity">
    <text evidence="6">Belongs to the major facilitator superfamily. Phthalate permease family.</text>
</comment>
<feature type="transmembrane region" description="Helical" evidence="9">
    <location>
        <begin position="173"/>
        <end position="194"/>
    </location>
</feature>
<dbReference type="SUPFAM" id="SSF103473">
    <property type="entry name" value="MFS general substrate transporter"/>
    <property type="match status" value="1"/>
</dbReference>
<protein>
    <recommendedName>
        <fullName evidence="8">Putative tartrate transporter</fullName>
    </recommendedName>
</protein>
<comment type="function">
    <text evidence="7">Component of the tartrate utilization system and may allow entry of tartrate and tartrate dehydrogenase.</text>
</comment>
<dbReference type="Proteomes" id="UP000245926">
    <property type="component" value="Chromosome"/>
</dbReference>
<dbReference type="InterPro" id="IPR020846">
    <property type="entry name" value="MFS_dom"/>
</dbReference>
<evidence type="ECO:0000256" key="8">
    <source>
        <dbReference type="ARBA" id="ARBA00074139"/>
    </source>
</evidence>
<keyword evidence="12" id="KW-1185">Reference proteome</keyword>
<dbReference type="FunFam" id="1.20.1250.20:FF:000018">
    <property type="entry name" value="MFS transporter permease"/>
    <property type="match status" value="1"/>
</dbReference>
<feature type="transmembrane region" description="Helical" evidence="9">
    <location>
        <begin position="240"/>
        <end position="261"/>
    </location>
</feature>
<evidence type="ECO:0000259" key="10">
    <source>
        <dbReference type="PROSITE" id="PS50850"/>
    </source>
</evidence>
<sequence length="429" mass="46182">MDATVTRKVLWRLVPFLMLCYFVAFLDRVNVGFAALTMNRDLGLSAAVYGLGAGIFFLGYFLFEVPSNIILEKVGARRWIARIMITWSLVSASTAFVVGEWSFYAVRFLLGVAEAGFFPGIIFYLTNWFPSEQRAKVVGTFMMAIPISSVIGSPLSAWIMAATDGSHGLAGWQWLYLIEAAPSFLLGFAVLAYLADRPEDAHWLDAEERGWLAERIARDRRERVQVQKISLGQALIHPRVLGLSLVYFGVSTGLYGIGLWLPQIVKDFGLSTLQTGFVTAIPYMVSAVGMVLWTRHSDLKMERTWHVVIPAVVGGLAFAAAGYAPSPTLAMIALSVAALGVFSAMPTFWTLPTALLTGSAAAGGIALINSIGGLGGFVGPYVIGWVKDVTGQFSLALLAIAGFMIAAGLLTLVLSSIGAGTRITHSPAE</sequence>
<feature type="transmembrane region" description="Helical" evidence="9">
    <location>
        <begin position="361"/>
        <end position="383"/>
    </location>
</feature>
<keyword evidence="5 9" id="KW-0472">Membrane</keyword>
<dbReference type="RefSeq" id="WP_109891101.1">
    <property type="nucleotide sequence ID" value="NZ_CP029550.1"/>
</dbReference>
<dbReference type="GO" id="GO:0016020">
    <property type="term" value="C:membrane"/>
    <property type="evidence" value="ECO:0007669"/>
    <property type="project" value="UniProtKB-SubCell"/>
</dbReference>
<reference evidence="12" key="1">
    <citation type="submission" date="2018-05" db="EMBL/GenBank/DDBJ databases">
        <title>Complete Genome Sequence of Methylobacterium sp. 17SD2-17.</title>
        <authorList>
            <person name="Srinivasan S."/>
        </authorList>
    </citation>
    <scope>NUCLEOTIDE SEQUENCE [LARGE SCALE GENOMIC DNA]</scope>
    <source>
        <strain evidence="12">17SD2-17</strain>
    </source>
</reference>
<dbReference type="FunFam" id="1.20.1250.20:FF:000126">
    <property type="entry name" value="MFS transporter permease"/>
    <property type="match status" value="1"/>
</dbReference>
<feature type="transmembrane region" description="Helical" evidence="9">
    <location>
        <begin position="104"/>
        <end position="125"/>
    </location>
</feature>
<dbReference type="PANTHER" id="PTHR43791">
    <property type="entry name" value="PERMEASE-RELATED"/>
    <property type="match status" value="1"/>
</dbReference>
<name>A0A2U8W810_9HYPH</name>
<feature type="transmembrane region" description="Helical" evidence="9">
    <location>
        <begin position="305"/>
        <end position="323"/>
    </location>
</feature>
<comment type="subcellular location">
    <subcellularLocation>
        <location evidence="1">Membrane</location>
        <topology evidence="1">Multi-pass membrane protein</topology>
    </subcellularLocation>
</comment>
<feature type="transmembrane region" description="Helical" evidence="9">
    <location>
        <begin position="79"/>
        <end position="98"/>
    </location>
</feature>
<accession>A0A2U8W810</accession>
<dbReference type="InterPro" id="IPR011701">
    <property type="entry name" value="MFS"/>
</dbReference>
<feature type="transmembrane region" description="Helical" evidence="9">
    <location>
        <begin position="46"/>
        <end position="67"/>
    </location>
</feature>
<feature type="domain" description="Major facilitator superfamily (MFS) profile" evidence="10">
    <location>
        <begin position="13"/>
        <end position="419"/>
    </location>
</feature>
<dbReference type="GO" id="GO:0022857">
    <property type="term" value="F:transmembrane transporter activity"/>
    <property type="evidence" value="ECO:0007669"/>
    <property type="project" value="InterPro"/>
</dbReference>
<dbReference type="PANTHER" id="PTHR43791:SF36">
    <property type="entry name" value="TRANSPORTER, PUTATIVE (AFU_ORTHOLOGUE AFUA_6G08340)-RELATED"/>
    <property type="match status" value="1"/>
</dbReference>
<keyword evidence="2" id="KW-0813">Transport</keyword>
<feature type="transmembrane region" description="Helical" evidence="9">
    <location>
        <begin position="137"/>
        <end position="161"/>
    </location>
</feature>
<keyword evidence="3 9" id="KW-0812">Transmembrane</keyword>
<keyword evidence="4 9" id="KW-1133">Transmembrane helix</keyword>
<dbReference type="Gene3D" id="1.20.1250.20">
    <property type="entry name" value="MFS general substrate transporter like domains"/>
    <property type="match status" value="2"/>
</dbReference>
<dbReference type="EMBL" id="CP029550">
    <property type="protein sequence ID" value="AWN41771.1"/>
    <property type="molecule type" value="Genomic_DNA"/>
</dbReference>
<feature type="transmembrane region" description="Helical" evidence="9">
    <location>
        <begin position="329"/>
        <end position="349"/>
    </location>
</feature>
<feature type="transmembrane region" description="Helical" evidence="9">
    <location>
        <begin position="273"/>
        <end position="293"/>
    </location>
</feature>
<evidence type="ECO:0000256" key="2">
    <source>
        <dbReference type="ARBA" id="ARBA00022448"/>
    </source>
</evidence>
<feature type="transmembrane region" description="Helical" evidence="9">
    <location>
        <begin position="9"/>
        <end position="26"/>
    </location>
</feature>